<dbReference type="Proteomes" id="UP000887576">
    <property type="component" value="Unplaced"/>
</dbReference>
<evidence type="ECO:0000313" key="1">
    <source>
        <dbReference type="Proteomes" id="UP000887576"/>
    </source>
</evidence>
<protein>
    <submittedName>
        <fullName evidence="2">Serpin domain-containing protein</fullName>
    </submittedName>
</protein>
<name>A0AC34QCK2_9BILA</name>
<dbReference type="WBParaSite" id="JU765_v2.g14961.t1">
    <property type="protein sequence ID" value="JU765_v2.g14961.t1"/>
    <property type="gene ID" value="JU765_v2.g14961"/>
</dbReference>
<proteinExistence type="predicted"/>
<evidence type="ECO:0000313" key="2">
    <source>
        <dbReference type="WBParaSite" id="JU765_v2.g14961.t1"/>
    </source>
</evidence>
<reference evidence="2" key="1">
    <citation type="submission" date="2022-11" db="UniProtKB">
        <authorList>
            <consortium name="WormBaseParasite"/>
        </authorList>
    </citation>
    <scope>IDENTIFICATION</scope>
</reference>
<accession>A0AC34QCK2</accession>
<sequence length="217" mass="25116">METPPTKRLRSAFKPTTQLHYSHVLDVLKQDNCFKNLVFSPICLKLGLAIIYLGAEGETAKQIERFFGENVTKDDIHAFLFDGLASLSKIHKDIDLKLANQLFISKNYQILDSFTEKLKKFEQNFIEKVDDHEFSEKIDDFLQEFFEGGNSGSFTNENDIDDETKLIFLNSIFFKANWFQIFVAAATEDSDFHVTESKTITVKMMKAEDDFYYRQGN</sequence>
<organism evidence="1 2">
    <name type="scientific">Panagrolaimus sp. JU765</name>
    <dbReference type="NCBI Taxonomy" id="591449"/>
    <lineage>
        <taxon>Eukaryota</taxon>
        <taxon>Metazoa</taxon>
        <taxon>Ecdysozoa</taxon>
        <taxon>Nematoda</taxon>
        <taxon>Chromadorea</taxon>
        <taxon>Rhabditida</taxon>
        <taxon>Tylenchina</taxon>
        <taxon>Panagrolaimomorpha</taxon>
        <taxon>Panagrolaimoidea</taxon>
        <taxon>Panagrolaimidae</taxon>
        <taxon>Panagrolaimus</taxon>
    </lineage>
</organism>